<organism evidence="1 2">
    <name type="scientific">Halpernia humi</name>
    <dbReference type="NCBI Taxonomy" id="493375"/>
    <lineage>
        <taxon>Bacteria</taxon>
        <taxon>Pseudomonadati</taxon>
        <taxon>Bacteroidota</taxon>
        <taxon>Flavobacteriia</taxon>
        <taxon>Flavobacteriales</taxon>
        <taxon>Weeksellaceae</taxon>
        <taxon>Chryseobacterium group</taxon>
        <taxon>Halpernia</taxon>
    </lineage>
</organism>
<name>A0A1H5XZW4_9FLAO</name>
<protein>
    <submittedName>
        <fullName evidence="1">Uncharacterized protein</fullName>
    </submittedName>
</protein>
<reference evidence="2" key="1">
    <citation type="submission" date="2016-10" db="EMBL/GenBank/DDBJ databases">
        <authorList>
            <person name="Varghese N."/>
            <person name="Submissions S."/>
        </authorList>
    </citation>
    <scope>NUCLEOTIDE SEQUENCE [LARGE SCALE GENOMIC DNA]</scope>
    <source>
        <strain evidence="2">DSM 21580</strain>
    </source>
</reference>
<evidence type="ECO:0000313" key="1">
    <source>
        <dbReference type="EMBL" id="SEG17162.1"/>
    </source>
</evidence>
<evidence type="ECO:0000313" key="2">
    <source>
        <dbReference type="Proteomes" id="UP000236738"/>
    </source>
</evidence>
<gene>
    <name evidence="1" type="ORF">SAMN05421847_1617</name>
</gene>
<proteinExistence type="predicted"/>
<dbReference type="OrthoDB" id="1249795at2"/>
<accession>A0A1H5XZW4</accession>
<dbReference type="AlphaFoldDB" id="A0A1H5XZW4"/>
<sequence length="233" mass="27804">MEELIKLSNDKTSPIVYMYLRKFLFEPDNNGVIKIQIQIIKDEVLDENYKKIAETSDEMWEIYAENVVKYSGFDDFYLMPNMEINIFSDNPLISLYSDTELYCKIIGKPKDKFAFLGEMLFQLENKTKNWININQFFWNLENLFEVKKYPKQWIEFVDNSENEYITIPEFLFDTFKHVCDKHKIEIETETETMKDKVDLKILIFGNELVSSNDFYLNGPYIIAEKFSAKKLNK</sequence>
<dbReference type="RefSeq" id="WP_146063284.1">
    <property type="nucleotide sequence ID" value="NZ_FNUS01000003.1"/>
</dbReference>
<dbReference type="EMBL" id="FNUS01000003">
    <property type="protein sequence ID" value="SEG17162.1"/>
    <property type="molecule type" value="Genomic_DNA"/>
</dbReference>
<keyword evidence="2" id="KW-1185">Reference proteome</keyword>
<dbReference type="Proteomes" id="UP000236738">
    <property type="component" value="Unassembled WGS sequence"/>
</dbReference>